<dbReference type="EMBL" id="JANBPY010001067">
    <property type="protein sequence ID" value="KAJ1961795.1"/>
    <property type="molecule type" value="Genomic_DNA"/>
</dbReference>
<evidence type="ECO:0000256" key="1">
    <source>
        <dbReference type="SAM" id="MobiDB-lite"/>
    </source>
</evidence>
<evidence type="ECO:0000313" key="4">
    <source>
        <dbReference type="Proteomes" id="UP001150925"/>
    </source>
</evidence>
<organism evidence="3 4">
    <name type="scientific">Dispira parvispora</name>
    <dbReference type="NCBI Taxonomy" id="1520584"/>
    <lineage>
        <taxon>Eukaryota</taxon>
        <taxon>Fungi</taxon>
        <taxon>Fungi incertae sedis</taxon>
        <taxon>Zoopagomycota</taxon>
        <taxon>Kickxellomycotina</taxon>
        <taxon>Dimargaritomycetes</taxon>
        <taxon>Dimargaritales</taxon>
        <taxon>Dimargaritaceae</taxon>
        <taxon>Dispira</taxon>
    </lineage>
</organism>
<proteinExistence type="predicted"/>
<feature type="compositionally biased region" description="Polar residues" evidence="1">
    <location>
        <begin position="92"/>
        <end position="140"/>
    </location>
</feature>
<sequence length="348" mass="39019">MTRPMTQRYLLVIVPLLLLWGRLTNGNLVHGHHNKQLRTQGQPNEKGSTWMNPMSLQFLIHPSDNQERSSELSHPPKQNPELVYPQRHSGKQRQLGSDISPKSGQVTAHSAQLGSIHSSESNLYSNDQPESSSASGSQFQVGHHHSHTMQTLFYSTTRVEYKDTRCTMDPLADLYCLMNQILDQQYTPSDLALPQPKKSHGQSLRVLLDGYNSNGNSKIKEEVKRIMKGPIQGGLGDKFPSSILLLEHIEFMINRAEGNCELLRTNTHTVPAHAKTVDENISWVFNRIFKGIGVSKSVAFRTLFITSKGLHLKERASKSGYDSRCGFYHAIVGPNLSLDILVRPLGHL</sequence>
<keyword evidence="4" id="KW-1185">Reference proteome</keyword>
<feature type="chain" id="PRO_5040916633" evidence="2">
    <location>
        <begin position="27"/>
        <end position="348"/>
    </location>
</feature>
<name>A0A9W8AN80_9FUNG</name>
<protein>
    <submittedName>
        <fullName evidence="3">Uncharacterized protein</fullName>
    </submittedName>
</protein>
<feature type="region of interest" description="Disordered" evidence="1">
    <location>
        <begin position="64"/>
        <end position="142"/>
    </location>
</feature>
<feature type="signal peptide" evidence="2">
    <location>
        <begin position="1"/>
        <end position="26"/>
    </location>
</feature>
<accession>A0A9W8AN80</accession>
<dbReference type="AlphaFoldDB" id="A0A9W8AN80"/>
<reference evidence="3" key="1">
    <citation type="submission" date="2022-07" db="EMBL/GenBank/DDBJ databases">
        <title>Phylogenomic reconstructions and comparative analyses of Kickxellomycotina fungi.</title>
        <authorList>
            <person name="Reynolds N.K."/>
            <person name="Stajich J.E."/>
            <person name="Barry K."/>
            <person name="Grigoriev I.V."/>
            <person name="Crous P."/>
            <person name="Smith M.E."/>
        </authorList>
    </citation>
    <scope>NUCLEOTIDE SEQUENCE</scope>
    <source>
        <strain evidence="3">RSA 1196</strain>
    </source>
</reference>
<gene>
    <name evidence="3" type="ORF">IWQ62_003746</name>
</gene>
<keyword evidence="2" id="KW-0732">Signal</keyword>
<dbReference type="Proteomes" id="UP001150925">
    <property type="component" value="Unassembled WGS sequence"/>
</dbReference>
<evidence type="ECO:0000313" key="3">
    <source>
        <dbReference type="EMBL" id="KAJ1961795.1"/>
    </source>
</evidence>
<comment type="caution">
    <text evidence="3">The sequence shown here is derived from an EMBL/GenBank/DDBJ whole genome shotgun (WGS) entry which is preliminary data.</text>
</comment>
<evidence type="ECO:0000256" key="2">
    <source>
        <dbReference type="SAM" id="SignalP"/>
    </source>
</evidence>